<sequence length="126" mass="14420">MFISPTLLPKAAPRSSLAHHYSSSTCMRRRTGLGWALSLQPPPFPTDGLTPTDVAYDSPFTHVITESRDALPAGQWEIVEVIDGFMGWKVLRDVPGVVREKELKRLWDVLEMKKEDKLWIFERRRG</sequence>
<name>A0AAD4LTU6_9AGAM</name>
<evidence type="ECO:0000313" key="2">
    <source>
        <dbReference type="Proteomes" id="UP001203297"/>
    </source>
</evidence>
<reference evidence="1" key="1">
    <citation type="journal article" date="2022" name="New Phytol.">
        <title>Evolutionary transition to the ectomycorrhizal habit in the genomes of a hyperdiverse lineage of mushroom-forming fungi.</title>
        <authorList>
            <person name="Looney B."/>
            <person name="Miyauchi S."/>
            <person name="Morin E."/>
            <person name="Drula E."/>
            <person name="Courty P.E."/>
            <person name="Kohler A."/>
            <person name="Kuo A."/>
            <person name="LaButti K."/>
            <person name="Pangilinan J."/>
            <person name="Lipzen A."/>
            <person name="Riley R."/>
            <person name="Andreopoulos W."/>
            <person name="He G."/>
            <person name="Johnson J."/>
            <person name="Nolan M."/>
            <person name="Tritt A."/>
            <person name="Barry K.W."/>
            <person name="Grigoriev I.V."/>
            <person name="Nagy L.G."/>
            <person name="Hibbett D."/>
            <person name="Henrissat B."/>
            <person name="Matheny P.B."/>
            <person name="Labbe J."/>
            <person name="Martin F.M."/>
        </authorList>
    </citation>
    <scope>NUCLEOTIDE SEQUENCE</scope>
    <source>
        <strain evidence="1">BPL690</strain>
    </source>
</reference>
<dbReference type="EMBL" id="WTXG01000604">
    <property type="protein sequence ID" value="KAI0287797.1"/>
    <property type="molecule type" value="Genomic_DNA"/>
</dbReference>
<comment type="caution">
    <text evidence="1">The sequence shown here is derived from an EMBL/GenBank/DDBJ whole genome shotgun (WGS) entry which is preliminary data.</text>
</comment>
<evidence type="ECO:0000313" key="1">
    <source>
        <dbReference type="EMBL" id="KAI0287797.1"/>
    </source>
</evidence>
<gene>
    <name evidence="1" type="ORF">B0F90DRAFT_1806125</name>
</gene>
<keyword evidence="2" id="KW-1185">Reference proteome</keyword>
<dbReference type="Proteomes" id="UP001203297">
    <property type="component" value="Unassembled WGS sequence"/>
</dbReference>
<organism evidence="1 2">
    <name type="scientific">Multifurca ochricompacta</name>
    <dbReference type="NCBI Taxonomy" id="376703"/>
    <lineage>
        <taxon>Eukaryota</taxon>
        <taxon>Fungi</taxon>
        <taxon>Dikarya</taxon>
        <taxon>Basidiomycota</taxon>
        <taxon>Agaricomycotina</taxon>
        <taxon>Agaricomycetes</taxon>
        <taxon>Russulales</taxon>
        <taxon>Russulaceae</taxon>
        <taxon>Multifurca</taxon>
    </lineage>
</organism>
<protein>
    <submittedName>
        <fullName evidence="1">Uncharacterized protein</fullName>
    </submittedName>
</protein>
<accession>A0AAD4LTU6</accession>
<dbReference type="AlphaFoldDB" id="A0AAD4LTU6"/>
<proteinExistence type="predicted"/>